<dbReference type="InterPro" id="IPR014710">
    <property type="entry name" value="RmlC-like_jellyroll"/>
</dbReference>
<dbReference type="OrthoDB" id="981227at2"/>
<dbReference type="EMBL" id="VHQI01000004">
    <property type="protein sequence ID" value="TPW42920.1"/>
    <property type="molecule type" value="Genomic_DNA"/>
</dbReference>
<proteinExistence type="predicted"/>
<dbReference type="Proteomes" id="UP000319523">
    <property type="component" value="Unassembled WGS sequence"/>
</dbReference>
<feature type="domain" description="Cupin fold metalloprotein WbuC cupin" evidence="1">
    <location>
        <begin position="4"/>
        <end position="85"/>
    </location>
</feature>
<evidence type="ECO:0000259" key="1">
    <source>
        <dbReference type="Pfam" id="PF19480"/>
    </source>
</evidence>
<evidence type="ECO:0000313" key="3">
    <source>
        <dbReference type="Proteomes" id="UP000319523"/>
    </source>
</evidence>
<dbReference type="NCBIfam" id="TIGR04366">
    <property type="entry name" value="cupin_WbuC"/>
    <property type="match status" value="1"/>
</dbReference>
<accession>A0A506VCF0</accession>
<keyword evidence="3" id="KW-1185">Reference proteome</keyword>
<dbReference type="InterPro" id="IPR011051">
    <property type="entry name" value="RmlC_Cupin_sf"/>
</dbReference>
<protein>
    <submittedName>
        <fullName evidence="2">Cupin fold metalloprotein, WbuC family</fullName>
    </submittedName>
</protein>
<name>A0A506VCF0_9GAMM</name>
<gene>
    <name evidence="2" type="ORF">FKM52_07945</name>
</gene>
<evidence type="ECO:0000313" key="2">
    <source>
        <dbReference type="EMBL" id="TPW42920.1"/>
    </source>
</evidence>
<dbReference type="CDD" id="cd07005">
    <property type="entry name" value="cupin_WbuC-like"/>
    <property type="match status" value="1"/>
</dbReference>
<comment type="caution">
    <text evidence="2">The sequence shown here is derived from an EMBL/GenBank/DDBJ whole genome shotgun (WGS) entry which is preliminary data.</text>
</comment>
<reference evidence="2 3" key="1">
    <citation type="submission" date="2019-06" db="EMBL/GenBank/DDBJ databases">
        <authorList>
            <person name="Yang Y."/>
        </authorList>
    </citation>
    <scope>NUCLEOTIDE SEQUENCE [LARGE SCALE GENOMIC DNA]</scope>
    <source>
        <strain evidence="2 3">BIT-26</strain>
    </source>
</reference>
<dbReference type="InterPro" id="IPR046058">
    <property type="entry name" value="WbuC_cupin"/>
</dbReference>
<sequence>MILIEDDIIEGLFLDAADSDRKRAHYLLHKTHKDKVQRLIIALIKGSYVEPHYHELASQWEMFVVLQGRLKVKLYDNVGNVIKDFECGPGSSASVVEFSPGDIHSVECISERALMMEIKEGPFDVKYAKAFPEWATV</sequence>
<dbReference type="AlphaFoldDB" id="A0A506VCF0"/>
<dbReference type="Pfam" id="PF19480">
    <property type="entry name" value="DUF6016"/>
    <property type="match status" value="1"/>
</dbReference>
<dbReference type="Gene3D" id="2.60.120.10">
    <property type="entry name" value="Jelly Rolls"/>
    <property type="match status" value="1"/>
</dbReference>
<dbReference type="RefSeq" id="WP_141175888.1">
    <property type="nucleotide sequence ID" value="NZ_JBHUFX010000011.1"/>
</dbReference>
<dbReference type="SUPFAM" id="SSF51182">
    <property type="entry name" value="RmlC-like cupins"/>
    <property type="match status" value="1"/>
</dbReference>
<dbReference type="InterPro" id="IPR027565">
    <property type="entry name" value="Cupin_WbuC"/>
</dbReference>
<organism evidence="2 3">
    <name type="scientific">Mixta tenebrionis</name>
    <dbReference type="NCBI Taxonomy" id="2562439"/>
    <lineage>
        <taxon>Bacteria</taxon>
        <taxon>Pseudomonadati</taxon>
        <taxon>Pseudomonadota</taxon>
        <taxon>Gammaproteobacteria</taxon>
        <taxon>Enterobacterales</taxon>
        <taxon>Erwiniaceae</taxon>
        <taxon>Mixta</taxon>
    </lineage>
</organism>